<gene>
    <name evidence="1" type="ORF">ABW02_20425</name>
</gene>
<protein>
    <submittedName>
        <fullName evidence="1">Uncharacterized protein</fullName>
    </submittedName>
</protein>
<organism evidence="1 2">
    <name type="scientific">Niallia circulans</name>
    <name type="common">Bacillus circulans</name>
    <dbReference type="NCBI Taxonomy" id="1397"/>
    <lineage>
        <taxon>Bacteria</taxon>
        <taxon>Bacillati</taxon>
        <taxon>Bacillota</taxon>
        <taxon>Bacilli</taxon>
        <taxon>Bacillales</taxon>
        <taxon>Bacillaceae</taxon>
        <taxon>Niallia</taxon>
    </lineage>
</organism>
<proteinExistence type="predicted"/>
<sequence>MSMKNKKRNLIVFGFLVITIIYIFSSFITRSLESTFNVLPKKDEDIVVNEERIYKIGDYIVDNSVYFSGFINDSISIGVMNVSSRGDDTTQLYYPLKKNQIIETDVINAPFSFTEKFKVVDFNAETGRLELKRVK</sequence>
<dbReference type="Proteomes" id="UP000036045">
    <property type="component" value="Unassembled WGS sequence"/>
</dbReference>
<dbReference type="EMBL" id="LDPH01000028">
    <property type="protein sequence ID" value="KLV22857.1"/>
    <property type="molecule type" value="Genomic_DNA"/>
</dbReference>
<dbReference type="AlphaFoldDB" id="A0A0J1IA67"/>
<dbReference type="RefSeq" id="WP_047944119.1">
    <property type="nucleotide sequence ID" value="NZ_JADYUA010000031.1"/>
</dbReference>
<name>A0A0J1IA67_NIACI</name>
<keyword evidence="2" id="KW-1185">Reference proteome</keyword>
<comment type="caution">
    <text evidence="1">The sequence shown here is derived from an EMBL/GenBank/DDBJ whole genome shotgun (WGS) entry which is preliminary data.</text>
</comment>
<reference evidence="1 2" key="1">
    <citation type="submission" date="2015-05" db="EMBL/GenBank/DDBJ databases">
        <title>Whole genome sequence and identification of bacterial endophytes from Costus igneus.</title>
        <authorList>
            <person name="Lee Y.P."/>
            <person name="Gan H.M."/>
            <person name="Eng W."/>
            <person name="Wheatley M.S."/>
            <person name="Caraballo A."/>
            <person name="Polter S."/>
            <person name="Savka M.A."/>
            <person name="Hudson A.O."/>
        </authorList>
    </citation>
    <scope>NUCLEOTIDE SEQUENCE [LARGE SCALE GENOMIC DNA]</scope>
    <source>
        <strain evidence="1 2">RIT379</strain>
    </source>
</reference>
<evidence type="ECO:0000313" key="1">
    <source>
        <dbReference type="EMBL" id="KLV22857.1"/>
    </source>
</evidence>
<accession>A0A0J1IA67</accession>
<evidence type="ECO:0000313" key="2">
    <source>
        <dbReference type="Proteomes" id="UP000036045"/>
    </source>
</evidence>
<dbReference type="PATRIC" id="fig|1397.4.peg.2843"/>